<dbReference type="eggNOG" id="ENOG502QTKQ">
    <property type="taxonomic scope" value="Eukaryota"/>
</dbReference>
<keyword evidence="12" id="KW-1185">Reference proteome</keyword>
<keyword evidence="2" id="KW-0479">Metal-binding</keyword>
<keyword evidence="6" id="KW-0804">Transcription</keyword>
<dbReference type="OMA" id="YLMERTI"/>
<dbReference type="InterPro" id="IPR036864">
    <property type="entry name" value="Zn2-C6_fun-type_DNA-bd_sf"/>
</dbReference>
<dbReference type="PANTHER" id="PTHR46910:SF12">
    <property type="entry name" value="REGULATORY PROTEIN CAT8"/>
    <property type="match status" value="1"/>
</dbReference>
<evidence type="ECO:0000256" key="5">
    <source>
        <dbReference type="ARBA" id="ARBA00023125"/>
    </source>
</evidence>
<keyword evidence="7" id="KW-0539">Nucleus</keyword>
<organism evidence="11 12">
    <name type="scientific">Pyronema omphalodes (strain CBS 100304)</name>
    <name type="common">Pyronema confluens</name>
    <dbReference type="NCBI Taxonomy" id="1076935"/>
    <lineage>
        <taxon>Eukaryota</taxon>
        <taxon>Fungi</taxon>
        <taxon>Dikarya</taxon>
        <taxon>Ascomycota</taxon>
        <taxon>Pezizomycotina</taxon>
        <taxon>Pezizomycetes</taxon>
        <taxon>Pezizales</taxon>
        <taxon>Pyronemataceae</taxon>
        <taxon>Pyronema</taxon>
    </lineage>
</organism>
<evidence type="ECO:0000259" key="10">
    <source>
        <dbReference type="PROSITE" id="PS50048"/>
    </source>
</evidence>
<dbReference type="CDD" id="cd00067">
    <property type="entry name" value="GAL4"/>
    <property type="match status" value="1"/>
</dbReference>
<dbReference type="CDD" id="cd15485">
    <property type="entry name" value="ZIP_Cat8"/>
    <property type="match status" value="1"/>
</dbReference>
<keyword evidence="4" id="KW-0805">Transcription regulation</keyword>
<dbReference type="SMART" id="SM00066">
    <property type="entry name" value="GAL4"/>
    <property type="match status" value="1"/>
</dbReference>
<feature type="region of interest" description="Disordered" evidence="9">
    <location>
        <begin position="797"/>
        <end position="820"/>
    </location>
</feature>
<dbReference type="Pfam" id="PF00172">
    <property type="entry name" value="Zn_clus"/>
    <property type="match status" value="1"/>
</dbReference>
<dbReference type="Gene3D" id="4.10.240.10">
    <property type="entry name" value="Zn(2)-C6 fungal-type DNA-binding domain"/>
    <property type="match status" value="1"/>
</dbReference>
<feature type="region of interest" description="Disordered" evidence="9">
    <location>
        <begin position="737"/>
        <end position="778"/>
    </location>
</feature>
<dbReference type="Proteomes" id="UP000018144">
    <property type="component" value="Unassembled WGS sequence"/>
</dbReference>
<comment type="subcellular location">
    <subcellularLocation>
        <location evidence="1">Nucleus</location>
    </subcellularLocation>
</comment>
<dbReference type="InterPro" id="IPR001138">
    <property type="entry name" value="Zn2Cys6_DnaBD"/>
</dbReference>
<dbReference type="SUPFAM" id="SSF57701">
    <property type="entry name" value="Zn2/Cys6 DNA-binding domain"/>
    <property type="match status" value="1"/>
</dbReference>
<dbReference type="InterPro" id="IPR007219">
    <property type="entry name" value="XnlR_reg_dom"/>
</dbReference>
<feature type="coiled-coil region" evidence="8">
    <location>
        <begin position="66"/>
        <end position="96"/>
    </location>
</feature>
<evidence type="ECO:0000256" key="6">
    <source>
        <dbReference type="ARBA" id="ARBA00023163"/>
    </source>
</evidence>
<dbReference type="GO" id="GO:0003677">
    <property type="term" value="F:DNA binding"/>
    <property type="evidence" value="ECO:0007669"/>
    <property type="project" value="UniProtKB-KW"/>
</dbReference>
<dbReference type="Pfam" id="PF04082">
    <property type="entry name" value="Fungal_trans"/>
    <property type="match status" value="1"/>
</dbReference>
<dbReference type="AlphaFoldDB" id="U4LMG7"/>
<dbReference type="PANTHER" id="PTHR46910">
    <property type="entry name" value="TRANSCRIPTION FACTOR PDR1"/>
    <property type="match status" value="1"/>
</dbReference>
<dbReference type="SMART" id="SM00906">
    <property type="entry name" value="Fungal_trans"/>
    <property type="match status" value="1"/>
</dbReference>
<dbReference type="EMBL" id="HF936029">
    <property type="protein sequence ID" value="CCX33143.1"/>
    <property type="molecule type" value="Genomic_DNA"/>
</dbReference>
<evidence type="ECO:0000256" key="4">
    <source>
        <dbReference type="ARBA" id="ARBA00023015"/>
    </source>
</evidence>
<protein>
    <submittedName>
        <fullName evidence="11">Similar to Transcriptional activator protein acu-15 acc. no. P87000</fullName>
    </submittedName>
</protein>
<feature type="region of interest" description="Disordered" evidence="9">
    <location>
        <begin position="100"/>
        <end position="134"/>
    </location>
</feature>
<evidence type="ECO:0000313" key="12">
    <source>
        <dbReference type="Proteomes" id="UP000018144"/>
    </source>
</evidence>
<feature type="compositionally biased region" description="Low complexity" evidence="9">
    <location>
        <begin position="745"/>
        <end position="763"/>
    </location>
</feature>
<evidence type="ECO:0000256" key="3">
    <source>
        <dbReference type="ARBA" id="ARBA00022833"/>
    </source>
</evidence>
<dbReference type="GO" id="GO:0008270">
    <property type="term" value="F:zinc ion binding"/>
    <property type="evidence" value="ECO:0007669"/>
    <property type="project" value="InterPro"/>
</dbReference>
<keyword evidence="8" id="KW-0175">Coiled coil</keyword>
<evidence type="ECO:0000313" key="11">
    <source>
        <dbReference type="EMBL" id="CCX33143.1"/>
    </source>
</evidence>
<evidence type="ECO:0000256" key="7">
    <source>
        <dbReference type="ARBA" id="ARBA00023242"/>
    </source>
</evidence>
<dbReference type="GO" id="GO:0000981">
    <property type="term" value="F:DNA-binding transcription factor activity, RNA polymerase II-specific"/>
    <property type="evidence" value="ECO:0007669"/>
    <property type="project" value="InterPro"/>
</dbReference>
<feature type="compositionally biased region" description="Polar residues" evidence="9">
    <location>
        <begin position="109"/>
        <end position="119"/>
    </location>
</feature>
<reference evidence="11 12" key="1">
    <citation type="journal article" date="2013" name="PLoS Genet.">
        <title>The genome and development-dependent transcriptomes of Pyronema confluens: a window into fungal evolution.</title>
        <authorList>
            <person name="Traeger S."/>
            <person name="Altegoer F."/>
            <person name="Freitag M."/>
            <person name="Gabaldon T."/>
            <person name="Kempken F."/>
            <person name="Kumar A."/>
            <person name="Marcet-Houben M."/>
            <person name="Poggeler S."/>
            <person name="Stajich J.E."/>
            <person name="Nowrousian M."/>
        </authorList>
    </citation>
    <scope>NUCLEOTIDE SEQUENCE [LARGE SCALE GENOMIC DNA]</scope>
    <source>
        <strain evidence="12">CBS 100304</strain>
        <tissue evidence="11">Vegetative mycelium</tissue>
    </source>
</reference>
<dbReference type="GO" id="GO:0006351">
    <property type="term" value="P:DNA-templated transcription"/>
    <property type="evidence" value="ECO:0007669"/>
    <property type="project" value="InterPro"/>
</dbReference>
<dbReference type="OrthoDB" id="1924787at2759"/>
<feature type="compositionally biased region" description="Basic residues" evidence="9">
    <location>
        <begin position="659"/>
        <end position="670"/>
    </location>
</feature>
<dbReference type="GO" id="GO:0005634">
    <property type="term" value="C:nucleus"/>
    <property type="evidence" value="ECO:0007669"/>
    <property type="project" value="UniProtKB-SubCell"/>
</dbReference>
<name>U4LMG7_PYROM</name>
<dbReference type="PROSITE" id="PS50048">
    <property type="entry name" value="ZN2_CY6_FUNGAL_2"/>
    <property type="match status" value="1"/>
</dbReference>
<dbReference type="FunFam" id="4.10.240.10:FF:000007">
    <property type="entry name" value="C6 transcription factor FacB"/>
    <property type="match status" value="1"/>
</dbReference>
<feature type="domain" description="Zn(2)-C6 fungal-type" evidence="10">
    <location>
        <begin position="22"/>
        <end position="52"/>
    </location>
</feature>
<accession>U4LMG7</accession>
<feature type="compositionally biased region" description="Gly residues" evidence="9">
    <location>
        <begin position="764"/>
        <end position="776"/>
    </location>
</feature>
<keyword evidence="5" id="KW-0238">DNA-binding</keyword>
<dbReference type="PROSITE" id="PS00463">
    <property type="entry name" value="ZN2_CY6_FUNGAL_1"/>
    <property type="match status" value="1"/>
</dbReference>
<keyword evidence="3" id="KW-0862">Zinc</keyword>
<feature type="region of interest" description="Disordered" evidence="9">
    <location>
        <begin position="655"/>
        <end position="685"/>
    </location>
</feature>
<evidence type="ECO:0000256" key="2">
    <source>
        <dbReference type="ARBA" id="ARBA00022723"/>
    </source>
</evidence>
<dbReference type="CDD" id="cd12148">
    <property type="entry name" value="fungal_TF_MHR"/>
    <property type="match status" value="1"/>
</dbReference>
<evidence type="ECO:0000256" key="1">
    <source>
        <dbReference type="ARBA" id="ARBA00004123"/>
    </source>
</evidence>
<evidence type="ECO:0000256" key="8">
    <source>
        <dbReference type="SAM" id="Coils"/>
    </source>
</evidence>
<evidence type="ECO:0000256" key="9">
    <source>
        <dbReference type="SAM" id="MobiDB-lite"/>
    </source>
</evidence>
<proteinExistence type="predicted"/>
<dbReference type="STRING" id="1076935.U4LMG7"/>
<gene>
    <name evidence="11" type="ORF">PCON_14183</name>
</gene>
<dbReference type="InterPro" id="IPR050987">
    <property type="entry name" value="AtrR-like"/>
</dbReference>
<sequence length="841" mass="91981">MPGIIPMKLIKCGSSQTRIAQACDRCRSKKIRCDGVRPCCSQCANVGFECKTSDKLSRRAFPRGYTESLEERVRCLEREVRELKELLDAKDEQLEMVSKIHSFSPYSPPSSDASRGTQRTGKRSESVRSNSEEADEVINIEHSGRLVKMEGQREGLYMGASSGRGFVETVKQRMEQSQRYATDFETEQFFQGTPAMVPESYSQTEVIKAPPRLLSDHLLVAYFQEYHPLFPVLHRPTFLASYEKLVSTDPSAAAGLSQHDIAKLFLVFAIALQQQEPRSAPDQHSFDFQWQRALDSVVSETSINTVQCLVLAQLYCFGRGDYSKLLHYKNLAVGIALRLGLNHSQRKFALGALGGEMRKRAFWCVYTLDGFSAALLGLPTLLDDRTIDAEYPSDIDDEYVSDEGFLPTLPGDSTKISSALALFRCARVLVQVLNIEYNPSNSDTLTYSKLRELEDELDNWKSSLAPHLRLEFVNGLPATNIVHSRSPLLVLAYNYIKLLIHLPLLNLPHHAASSLVAVRDTAKHIVQLLDLLTERGLGFAFCLNKAQTLLLCGFVFIYSTIDSGRDGVLAKENQKLLTICLREMGAGQPVFAGIASAVITAASPVQSVSPHTQHISPIAIQHQSVSPHASISPHQISKSLSPELNPSSLRRTISAVSSKLKKTSSAHRRSSMSQDPVFPAGEGHNQSTLSRIMSASMADLHHRGSPLSKSAALASRHSISYEPSSLDFLWGMDPSSLPESATSTSAPSHGAHSLGASSTSSGHSGMGGSQGHGGAAAGSDDWERMLAMMDAHHAAHIYGDGNGGRDVEQQQEAPGGQGFEGDYLIAGQAQQGLVVDERWGM</sequence>